<evidence type="ECO:0000256" key="1">
    <source>
        <dbReference type="ARBA" id="ARBA00022723"/>
    </source>
</evidence>
<dbReference type="PANTHER" id="PTHR31973:SF195">
    <property type="entry name" value="MUDR FAMILY TRANSPOSASE"/>
    <property type="match status" value="1"/>
</dbReference>
<feature type="domain" description="SWIM-type" evidence="5">
    <location>
        <begin position="99"/>
        <end position="135"/>
    </location>
</feature>
<organism evidence="6 7">
    <name type="scientific">Aegilops tauschii subsp. strangulata</name>
    <name type="common">Goatgrass</name>
    <dbReference type="NCBI Taxonomy" id="200361"/>
    <lineage>
        <taxon>Eukaryota</taxon>
        <taxon>Viridiplantae</taxon>
        <taxon>Streptophyta</taxon>
        <taxon>Embryophyta</taxon>
        <taxon>Tracheophyta</taxon>
        <taxon>Spermatophyta</taxon>
        <taxon>Magnoliopsida</taxon>
        <taxon>Liliopsida</taxon>
        <taxon>Poales</taxon>
        <taxon>Poaceae</taxon>
        <taxon>BOP clade</taxon>
        <taxon>Pooideae</taxon>
        <taxon>Triticodae</taxon>
        <taxon>Triticeae</taxon>
        <taxon>Triticinae</taxon>
        <taxon>Aegilops</taxon>
    </lineage>
</organism>
<dbReference type="SMART" id="SM00575">
    <property type="entry name" value="ZnF_PMZ"/>
    <property type="match status" value="1"/>
</dbReference>
<protein>
    <recommendedName>
        <fullName evidence="5">SWIM-type domain-containing protein</fullName>
    </recommendedName>
</protein>
<dbReference type="PROSITE" id="PS50966">
    <property type="entry name" value="ZF_SWIM"/>
    <property type="match status" value="1"/>
</dbReference>
<evidence type="ECO:0000256" key="3">
    <source>
        <dbReference type="ARBA" id="ARBA00022833"/>
    </source>
</evidence>
<sequence>MRCMFDPSIKCDYINNNLAESFNGWIKDYKDLPPDELADTLRELVMKLHEKRRKIGMKLKGKIIPAIIQQIHNRTRGLKHLKVGKSGVASCEVRDTSKYILRHVVKTDQSECTCLEWQHTGKPCEHALAFLLDRRNPRWDDYVHDYFSLEKFRAAYAGEIE</sequence>
<dbReference type="Gramene" id="AET6Gv20156600.1">
    <property type="protein sequence ID" value="AET6Gv20156600.1"/>
    <property type="gene ID" value="AET6Gv20156600"/>
</dbReference>
<keyword evidence="7" id="KW-1185">Reference proteome</keyword>
<reference evidence="7" key="2">
    <citation type="journal article" date="2017" name="Nat. Plants">
        <title>The Aegilops tauschii genome reveals multiple impacts of transposons.</title>
        <authorList>
            <person name="Zhao G."/>
            <person name="Zou C."/>
            <person name="Li K."/>
            <person name="Wang K."/>
            <person name="Li T."/>
            <person name="Gao L."/>
            <person name="Zhang X."/>
            <person name="Wang H."/>
            <person name="Yang Z."/>
            <person name="Liu X."/>
            <person name="Jiang W."/>
            <person name="Mao L."/>
            <person name="Kong X."/>
            <person name="Jiao Y."/>
            <person name="Jia J."/>
        </authorList>
    </citation>
    <scope>NUCLEOTIDE SEQUENCE [LARGE SCALE GENOMIC DNA]</scope>
    <source>
        <strain evidence="7">cv. AL8/78</strain>
    </source>
</reference>
<dbReference type="Proteomes" id="UP000015105">
    <property type="component" value="Chromosome 6D"/>
</dbReference>
<name>A0A453MZ19_AEGTS</name>
<dbReference type="STRING" id="200361.A0A453MZ19"/>
<dbReference type="Pfam" id="PF04434">
    <property type="entry name" value="SWIM"/>
    <property type="match status" value="1"/>
</dbReference>
<accession>A0A453MZ19</accession>
<proteinExistence type="predicted"/>
<dbReference type="InterPro" id="IPR007527">
    <property type="entry name" value="Znf_SWIM"/>
</dbReference>
<reference evidence="6" key="3">
    <citation type="journal article" date="2017" name="Nature">
        <title>Genome sequence of the progenitor of the wheat D genome Aegilops tauschii.</title>
        <authorList>
            <person name="Luo M.C."/>
            <person name="Gu Y.Q."/>
            <person name="Puiu D."/>
            <person name="Wang H."/>
            <person name="Twardziok S.O."/>
            <person name="Deal K.R."/>
            <person name="Huo N."/>
            <person name="Zhu T."/>
            <person name="Wang L."/>
            <person name="Wang Y."/>
            <person name="McGuire P.E."/>
            <person name="Liu S."/>
            <person name="Long H."/>
            <person name="Ramasamy R.K."/>
            <person name="Rodriguez J.C."/>
            <person name="Van S.L."/>
            <person name="Yuan L."/>
            <person name="Wang Z."/>
            <person name="Xia Z."/>
            <person name="Xiao L."/>
            <person name="Anderson O.D."/>
            <person name="Ouyang S."/>
            <person name="Liang Y."/>
            <person name="Zimin A.V."/>
            <person name="Pertea G."/>
            <person name="Qi P."/>
            <person name="Bennetzen J.L."/>
            <person name="Dai X."/>
            <person name="Dawson M.W."/>
            <person name="Muller H.G."/>
            <person name="Kugler K."/>
            <person name="Rivarola-Duarte L."/>
            <person name="Spannagl M."/>
            <person name="Mayer K.F.X."/>
            <person name="Lu F.H."/>
            <person name="Bevan M.W."/>
            <person name="Leroy P."/>
            <person name="Li P."/>
            <person name="You F.M."/>
            <person name="Sun Q."/>
            <person name="Liu Z."/>
            <person name="Lyons E."/>
            <person name="Wicker T."/>
            <person name="Salzberg S.L."/>
            <person name="Devos K.M."/>
            <person name="Dvorak J."/>
        </authorList>
    </citation>
    <scope>NUCLEOTIDE SEQUENCE [LARGE SCALE GENOMIC DNA]</scope>
    <source>
        <strain evidence="6">cv. AL8/78</strain>
    </source>
</reference>
<evidence type="ECO:0000256" key="2">
    <source>
        <dbReference type="ARBA" id="ARBA00022771"/>
    </source>
</evidence>
<reference evidence="6" key="5">
    <citation type="journal article" date="2021" name="G3 (Bethesda)">
        <title>Aegilops tauschii genome assembly Aet v5.0 features greater sequence contiguity and improved annotation.</title>
        <authorList>
            <person name="Wang L."/>
            <person name="Zhu T."/>
            <person name="Rodriguez J.C."/>
            <person name="Deal K.R."/>
            <person name="Dubcovsky J."/>
            <person name="McGuire P.E."/>
            <person name="Lux T."/>
            <person name="Spannagl M."/>
            <person name="Mayer K.F.X."/>
            <person name="Baldrich P."/>
            <person name="Meyers B.C."/>
            <person name="Huo N."/>
            <person name="Gu Y.Q."/>
            <person name="Zhou H."/>
            <person name="Devos K.M."/>
            <person name="Bennetzen J.L."/>
            <person name="Unver T."/>
            <person name="Budak H."/>
            <person name="Gulick P.J."/>
            <person name="Galiba G."/>
            <person name="Kalapos B."/>
            <person name="Nelson D.R."/>
            <person name="Li P."/>
            <person name="You F.M."/>
            <person name="Luo M.C."/>
            <person name="Dvorak J."/>
        </authorList>
    </citation>
    <scope>NUCLEOTIDE SEQUENCE [LARGE SCALE GENOMIC DNA]</scope>
    <source>
        <strain evidence="6">cv. AL8/78</strain>
    </source>
</reference>
<reference evidence="7" key="1">
    <citation type="journal article" date="2014" name="Science">
        <title>Ancient hybridizations among the ancestral genomes of bread wheat.</title>
        <authorList>
            <consortium name="International Wheat Genome Sequencing Consortium,"/>
            <person name="Marcussen T."/>
            <person name="Sandve S.R."/>
            <person name="Heier L."/>
            <person name="Spannagl M."/>
            <person name="Pfeifer M."/>
            <person name="Jakobsen K.S."/>
            <person name="Wulff B.B."/>
            <person name="Steuernagel B."/>
            <person name="Mayer K.F."/>
            <person name="Olsen O.A."/>
        </authorList>
    </citation>
    <scope>NUCLEOTIDE SEQUENCE [LARGE SCALE GENOMIC DNA]</scope>
    <source>
        <strain evidence="7">cv. AL8/78</strain>
    </source>
</reference>
<dbReference type="GO" id="GO:0008270">
    <property type="term" value="F:zinc ion binding"/>
    <property type="evidence" value="ECO:0007669"/>
    <property type="project" value="UniProtKB-KW"/>
</dbReference>
<evidence type="ECO:0000313" key="6">
    <source>
        <dbReference type="EnsemblPlants" id="AET6Gv20156600.1"/>
    </source>
</evidence>
<evidence type="ECO:0000259" key="5">
    <source>
        <dbReference type="PROSITE" id="PS50966"/>
    </source>
</evidence>
<dbReference type="EnsemblPlants" id="AET6Gv20156600.1">
    <property type="protein sequence ID" value="AET6Gv20156600.1"/>
    <property type="gene ID" value="AET6Gv20156600"/>
</dbReference>
<evidence type="ECO:0000256" key="4">
    <source>
        <dbReference type="PROSITE-ProRule" id="PRU00325"/>
    </source>
</evidence>
<evidence type="ECO:0000313" key="7">
    <source>
        <dbReference type="Proteomes" id="UP000015105"/>
    </source>
</evidence>
<dbReference type="AlphaFoldDB" id="A0A453MZ19"/>
<keyword evidence="3" id="KW-0862">Zinc</keyword>
<keyword evidence="2 4" id="KW-0863">Zinc-finger</keyword>
<dbReference type="PANTHER" id="PTHR31973">
    <property type="entry name" value="POLYPROTEIN, PUTATIVE-RELATED"/>
    <property type="match status" value="1"/>
</dbReference>
<reference evidence="6" key="4">
    <citation type="submission" date="2019-03" db="UniProtKB">
        <authorList>
            <consortium name="EnsemblPlants"/>
        </authorList>
    </citation>
    <scope>IDENTIFICATION</scope>
</reference>
<keyword evidence="1" id="KW-0479">Metal-binding</keyword>
<dbReference type="InterPro" id="IPR006564">
    <property type="entry name" value="Znf_PMZ"/>
</dbReference>